<evidence type="ECO:0000256" key="1">
    <source>
        <dbReference type="SAM" id="MobiDB-lite"/>
    </source>
</evidence>
<dbReference type="Proteomes" id="UP000286100">
    <property type="component" value="Unassembled WGS sequence"/>
</dbReference>
<dbReference type="EMBL" id="QYUM01000002">
    <property type="protein sequence ID" value="RJF94000.1"/>
    <property type="molecule type" value="Genomic_DNA"/>
</dbReference>
<reference evidence="3 4" key="1">
    <citation type="submission" date="2018-09" db="EMBL/GenBank/DDBJ databases">
        <authorList>
            <person name="Zhu H."/>
        </authorList>
    </citation>
    <scope>NUCLEOTIDE SEQUENCE [LARGE SCALE GENOMIC DNA]</scope>
    <source>
        <strain evidence="3 4">K2R01-6</strain>
    </source>
</reference>
<evidence type="ECO:0000259" key="2">
    <source>
        <dbReference type="Pfam" id="PF09361"/>
    </source>
</evidence>
<sequence length="105" mass="10874">MAEGKSGATGKSADSATDALTEAGKKAAENSGAISLKMIDHAETNTREAFAAMRAAAKASSLAEVLRIQGDFIRDQGVRSMTLAREVGEMIVQFGKESLDPSGKG</sequence>
<evidence type="ECO:0000313" key="3">
    <source>
        <dbReference type="EMBL" id="RJF94000.1"/>
    </source>
</evidence>
<organism evidence="3 4">
    <name type="scientific">Sphingomonas cavernae</name>
    <dbReference type="NCBI Taxonomy" id="2320861"/>
    <lineage>
        <taxon>Bacteria</taxon>
        <taxon>Pseudomonadati</taxon>
        <taxon>Pseudomonadota</taxon>
        <taxon>Alphaproteobacteria</taxon>
        <taxon>Sphingomonadales</taxon>
        <taxon>Sphingomonadaceae</taxon>
        <taxon>Sphingomonas</taxon>
    </lineage>
</organism>
<comment type="caution">
    <text evidence="3">The sequence shown here is derived from an EMBL/GenBank/DDBJ whole genome shotgun (WGS) entry which is preliminary data.</text>
</comment>
<feature type="domain" description="Phasin" evidence="2">
    <location>
        <begin position="11"/>
        <end position="101"/>
    </location>
</feature>
<keyword evidence="4" id="KW-1185">Reference proteome</keyword>
<accession>A0A418WRW2</accession>
<evidence type="ECO:0000313" key="4">
    <source>
        <dbReference type="Proteomes" id="UP000286100"/>
    </source>
</evidence>
<gene>
    <name evidence="3" type="ORF">D3876_06955</name>
</gene>
<dbReference type="AlphaFoldDB" id="A0A418WRW2"/>
<dbReference type="InterPro" id="IPR018968">
    <property type="entry name" value="Phasin"/>
</dbReference>
<protein>
    <submittedName>
        <fullName evidence="3">Phasin family protein</fullName>
    </submittedName>
</protein>
<dbReference type="Pfam" id="PF09361">
    <property type="entry name" value="Phasin_2"/>
    <property type="match status" value="1"/>
</dbReference>
<proteinExistence type="predicted"/>
<name>A0A418WRW2_9SPHN</name>
<dbReference type="RefSeq" id="WP_119760608.1">
    <property type="nucleotide sequence ID" value="NZ_QYUM01000002.1"/>
</dbReference>
<feature type="region of interest" description="Disordered" evidence="1">
    <location>
        <begin position="1"/>
        <end position="33"/>
    </location>
</feature>
<dbReference type="OrthoDB" id="7573426at2"/>